<evidence type="ECO:0000259" key="4">
    <source>
        <dbReference type="Pfam" id="PF14226"/>
    </source>
</evidence>
<feature type="domain" description="Non-haem dioxygenase N-terminal" evidence="4">
    <location>
        <begin position="56"/>
        <end position="136"/>
    </location>
</feature>
<sequence length="341" mass="38428">MEPSVKTSVNCREVITEAAAAALAKSNLIPERYLRPDEVQAGTIIANDSDDDAHELPVVDMGRLLDPGLSEMEVSKLGSACRHWGFFQLVNNGVHEQVVSEMRDSIVKFFSLPLKSKKTVEIQENGYEGWASANTHRSYMQFVSDFDQLMSDRWWKTTHHLVFDVYVEPHRAHRVEFVDTFSRDSEELVESQPPRASPAQLAYYGAYEDVPWICFVVSLVEAHLISSSRHHVEDRCPTIFQAHPSSHVSLTWGEQATVGLLASPAWGALLTVGLLLTYNISQKNLNFSGSSTGKLDWSENLLLLTQRTQDRTLQLWPTNPSPFRYEHTCINNPLFVSVPLS</sequence>
<evidence type="ECO:0000256" key="3">
    <source>
        <dbReference type="ARBA" id="ARBA00023004"/>
    </source>
</evidence>
<dbReference type="Pfam" id="PF14226">
    <property type="entry name" value="DIOX_N"/>
    <property type="match status" value="1"/>
</dbReference>
<dbReference type="Gramene" id="LPERR03G19930.1">
    <property type="protein sequence ID" value="LPERR03G19930.1"/>
    <property type="gene ID" value="LPERR03G19930"/>
</dbReference>
<dbReference type="InterPro" id="IPR050295">
    <property type="entry name" value="Plant_2OG-oxidoreductases"/>
</dbReference>
<organism evidence="5 6">
    <name type="scientific">Leersia perrieri</name>
    <dbReference type="NCBI Taxonomy" id="77586"/>
    <lineage>
        <taxon>Eukaryota</taxon>
        <taxon>Viridiplantae</taxon>
        <taxon>Streptophyta</taxon>
        <taxon>Embryophyta</taxon>
        <taxon>Tracheophyta</taxon>
        <taxon>Spermatophyta</taxon>
        <taxon>Magnoliopsida</taxon>
        <taxon>Liliopsida</taxon>
        <taxon>Poales</taxon>
        <taxon>Poaceae</taxon>
        <taxon>BOP clade</taxon>
        <taxon>Oryzoideae</taxon>
        <taxon>Oryzeae</taxon>
        <taxon>Oryzinae</taxon>
        <taxon>Leersia</taxon>
    </lineage>
</organism>
<keyword evidence="1" id="KW-0479">Metal-binding</keyword>
<dbReference type="Gene3D" id="2.60.120.330">
    <property type="entry name" value="B-lactam Antibiotic, Isopenicillin N Synthase, Chain"/>
    <property type="match status" value="1"/>
</dbReference>
<dbReference type="GO" id="GO:0046872">
    <property type="term" value="F:metal ion binding"/>
    <property type="evidence" value="ECO:0007669"/>
    <property type="project" value="UniProtKB-KW"/>
</dbReference>
<dbReference type="Proteomes" id="UP000032180">
    <property type="component" value="Chromosome 3"/>
</dbReference>
<evidence type="ECO:0000256" key="2">
    <source>
        <dbReference type="ARBA" id="ARBA00023002"/>
    </source>
</evidence>
<keyword evidence="2" id="KW-0560">Oxidoreductase</keyword>
<keyword evidence="3" id="KW-0408">Iron</keyword>
<dbReference type="PANTHER" id="PTHR47991">
    <property type="entry name" value="OXOGLUTARATE/IRON-DEPENDENT DIOXYGENASE"/>
    <property type="match status" value="1"/>
</dbReference>
<dbReference type="HOGENOM" id="CLU_814727_0_0_1"/>
<dbReference type="InterPro" id="IPR026992">
    <property type="entry name" value="DIOX_N"/>
</dbReference>
<dbReference type="eggNOG" id="KOG0143">
    <property type="taxonomic scope" value="Eukaryota"/>
</dbReference>
<dbReference type="STRING" id="77586.A0A0D9VVT3"/>
<proteinExistence type="predicted"/>
<name>A0A0D9VVT3_9ORYZ</name>
<dbReference type="InterPro" id="IPR027443">
    <property type="entry name" value="IPNS-like_sf"/>
</dbReference>
<dbReference type="SUPFAM" id="SSF51197">
    <property type="entry name" value="Clavaminate synthase-like"/>
    <property type="match status" value="1"/>
</dbReference>
<accession>A0A0D9VVT3</accession>
<evidence type="ECO:0000313" key="5">
    <source>
        <dbReference type="EnsemblPlants" id="LPERR03G19930.1"/>
    </source>
</evidence>
<dbReference type="AlphaFoldDB" id="A0A0D9VVT3"/>
<dbReference type="GO" id="GO:0016491">
    <property type="term" value="F:oxidoreductase activity"/>
    <property type="evidence" value="ECO:0007669"/>
    <property type="project" value="UniProtKB-KW"/>
</dbReference>
<protein>
    <recommendedName>
        <fullName evidence="4">Non-haem dioxygenase N-terminal domain-containing protein</fullName>
    </recommendedName>
</protein>
<keyword evidence="6" id="KW-1185">Reference proteome</keyword>
<reference evidence="6" key="2">
    <citation type="submission" date="2013-12" db="EMBL/GenBank/DDBJ databases">
        <authorList>
            <person name="Yu Y."/>
            <person name="Lee S."/>
            <person name="de Baynast K."/>
            <person name="Wissotski M."/>
            <person name="Liu L."/>
            <person name="Talag J."/>
            <person name="Goicoechea J."/>
            <person name="Angelova A."/>
            <person name="Jetty R."/>
            <person name="Kudrna D."/>
            <person name="Golser W."/>
            <person name="Rivera L."/>
            <person name="Zhang J."/>
            <person name="Wing R."/>
        </authorList>
    </citation>
    <scope>NUCLEOTIDE SEQUENCE</scope>
</reference>
<evidence type="ECO:0000256" key="1">
    <source>
        <dbReference type="ARBA" id="ARBA00022723"/>
    </source>
</evidence>
<evidence type="ECO:0000313" key="6">
    <source>
        <dbReference type="Proteomes" id="UP000032180"/>
    </source>
</evidence>
<dbReference type="EnsemblPlants" id="LPERR03G19930.1">
    <property type="protein sequence ID" value="LPERR03G19930.1"/>
    <property type="gene ID" value="LPERR03G19930"/>
</dbReference>
<reference evidence="5 6" key="1">
    <citation type="submission" date="2012-08" db="EMBL/GenBank/DDBJ databases">
        <title>Oryza genome evolution.</title>
        <authorList>
            <person name="Wing R.A."/>
        </authorList>
    </citation>
    <scope>NUCLEOTIDE SEQUENCE</scope>
</reference>
<reference evidence="5" key="3">
    <citation type="submission" date="2015-04" db="UniProtKB">
        <authorList>
            <consortium name="EnsemblPlants"/>
        </authorList>
    </citation>
    <scope>IDENTIFICATION</scope>
</reference>